<dbReference type="PANTHER" id="PTHR21221">
    <property type="entry name" value="UREIDOGLYCOLATE HYDROLASE"/>
    <property type="match status" value="1"/>
</dbReference>
<evidence type="ECO:0000256" key="2">
    <source>
        <dbReference type="ARBA" id="ARBA00022631"/>
    </source>
</evidence>
<dbReference type="InterPro" id="IPR024060">
    <property type="entry name" value="Ureidoglycolate_lyase_dom_sf"/>
</dbReference>
<dbReference type="RefSeq" id="WP_353475105.1">
    <property type="nucleotide sequence ID" value="NZ_CP123385.1"/>
</dbReference>
<dbReference type="SUPFAM" id="SSF51182">
    <property type="entry name" value="RmlC-like cupins"/>
    <property type="match status" value="1"/>
</dbReference>
<dbReference type="Pfam" id="PF04115">
    <property type="entry name" value="Ureidogly_lyase"/>
    <property type="match status" value="1"/>
</dbReference>
<dbReference type="PANTHER" id="PTHR21221:SF1">
    <property type="entry name" value="UREIDOGLYCOLATE LYASE"/>
    <property type="match status" value="1"/>
</dbReference>
<dbReference type="GO" id="GO:0000256">
    <property type="term" value="P:allantoin catabolic process"/>
    <property type="evidence" value="ECO:0007669"/>
    <property type="project" value="InterPro"/>
</dbReference>
<sequence length="164" mass="17184">MRVPIRPFEPARFAAFGASFELPSEPGQRLGFCAELSNGRGTAALARLDAVLVAPVSLPIALPRMERHPFSSQSFLPLDGAAYIVAVAREGADGGPDPATLEAWQVPGSVAVTYHAGTWHAPLAVPGRAGRFAVFMYTAGQDGHAGPGDEDWAELPPGISLVPK</sequence>
<gene>
    <name evidence="5" type="ORF">PVT71_16220</name>
</gene>
<dbReference type="EMBL" id="CP123385">
    <property type="protein sequence ID" value="XCC96239.1"/>
    <property type="molecule type" value="Genomic_DNA"/>
</dbReference>
<evidence type="ECO:0000313" key="5">
    <source>
        <dbReference type="EMBL" id="XCC96239.1"/>
    </source>
</evidence>
<dbReference type="GO" id="GO:0006144">
    <property type="term" value="P:purine nucleobase metabolic process"/>
    <property type="evidence" value="ECO:0007669"/>
    <property type="project" value="UniProtKB-KW"/>
</dbReference>
<dbReference type="GO" id="GO:0050385">
    <property type="term" value="F:ureidoglycolate lyase activity"/>
    <property type="evidence" value="ECO:0007669"/>
    <property type="project" value="UniProtKB-EC"/>
</dbReference>
<dbReference type="Gene3D" id="2.60.120.480">
    <property type="entry name" value="Ureidoglycolate hydrolase"/>
    <property type="match status" value="1"/>
</dbReference>
<dbReference type="CDD" id="cd20298">
    <property type="entry name" value="cupin_UAH"/>
    <property type="match status" value="1"/>
</dbReference>
<organism evidence="5">
    <name type="scientific">Alloyangia sp. H15</name>
    <dbReference type="NCBI Taxonomy" id="3029062"/>
    <lineage>
        <taxon>Bacteria</taxon>
        <taxon>Pseudomonadati</taxon>
        <taxon>Pseudomonadota</taxon>
        <taxon>Alphaproteobacteria</taxon>
        <taxon>Rhodobacterales</taxon>
        <taxon>Roseobacteraceae</taxon>
        <taxon>Alloyangia</taxon>
    </lineage>
</organism>
<comment type="subunit">
    <text evidence="1">Homodimer.</text>
</comment>
<dbReference type="GO" id="GO:0004848">
    <property type="term" value="F:ureidoglycolate hydrolase activity"/>
    <property type="evidence" value="ECO:0007669"/>
    <property type="project" value="InterPro"/>
</dbReference>
<dbReference type="InterPro" id="IPR047233">
    <property type="entry name" value="UAH_cupin"/>
</dbReference>
<comment type="catalytic activity">
    <reaction evidence="4">
        <text>(S)-ureidoglycolate = urea + glyoxylate</text>
        <dbReference type="Rhea" id="RHEA:11304"/>
        <dbReference type="ChEBI" id="CHEBI:16199"/>
        <dbReference type="ChEBI" id="CHEBI:36655"/>
        <dbReference type="ChEBI" id="CHEBI:57296"/>
        <dbReference type="EC" id="4.3.2.3"/>
    </reaction>
</comment>
<dbReference type="InterPro" id="IPR007247">
    <property type="entry name" value="Ureidogly_lyase"/>
</dbReference>
<dbReference type="EC" id="4.3.2.3" evidence="5"/>
<evidence type="ECO:0000256" key="1">
    <source>
        <dbReference type="ARBA" id="ARBA00011738"/>
    </source>
</evidence>
<evidence type="ECO:0000256" key="3">
    <source>
        <dbReference type="ARBA" id="ARBA00023239"/>
    </source>
</evidence>
<accession>A0AAU8AML2</accession>
<reference evidence="5" key="1">
    <citation type="submission" date="2023-02" db="EMBL/GenBank/DDBJ databases">
        <title>Description and genomic characterization of Salipiger bruguierae sp. nov., isolated from the sediment of mangrove plant Bruguiera sexangula.</title>
        <authorList>
            <person name="Long M."/>
        </authorList>
    </citation>
    <scope>NUCLEOTIDE SEQUENCE</scope>
    <source>
        <strain evidence="5">H15</strain>
    </source>
</reference>
<name>A0AAU8AML2_9RHOB</name>
<protein>
    <submittedName>
        <fullName evidence="5">Ureidoglycolate lyase</fullName>
        <ecNumber evidence="5">4.3.2.3</ecNumber>
    </submittedName>
</protein>
<evidence type="ECO:0000256" key="4">
    <source>
        <dbReference type="ARBA" id="ARBA00047684"/>
    </source>
</evidence>
<dbReference type="InterPro" id="IPR011051">
    <property type="entry name" value="RmlC_Cupin_sf"/>
</dbReference>
<proteinExistence type="predicted"/>
<keyword evidence="2" id="KW-0659">Purine metabolism</keyword>
<dbReference type="AlphaFoldDB" id="A0AAU8AML2"/>
<keyword evidence="3 5" id="KW-0456">Lyase</keyword>